<accession>A0A6J5T0S2</accession>
<reference evidence="1" key="1">
    <citation type="submission" date="2020-05" db="EMBL/GenBank/DDBJ databases">
        <authorList>
            <person name="Chiriac C."/>
            <person name="Salcher M."/>
            <person name="Ghai R."/>
            <person name="Kavagutti S V."/>
        </authorList>
    </citation>
    <scope>NUCLEOTIDE SEQUENCE</scope>
</reference>
<protein>
    <submittedName>
        <fullName evidence="1">Uncharacterized protein</fullName>
    </submittedName>
</protein>
<name>A0A6J5T0S2_9CAUD</name>
<dbReference type="SUPFAM" id="SSF52172">
    <property type="entry name" value="CheY-like"/>
    <property type="match status" value="1"/>
</dbReference>
<gene>
    <name evidence="1" type="ORF">UFOVP1636_7</name>
</gene>
<organism evidence="1">
    <name type="scientific">uncultured Caudovirales phage</name>
    <dbReference type="NCBI Taxonomy" id="2100421"/>
    <lineage>
        <taxon>Viruses</taxon>
        <taxon>Duplodnaviria</taxon>
        <taxon>Heunggongvirae</taxon>
        <taxon>Uroviricota</taxon>
        <taxon>Caudoviricetes</taxon>
        <taxon>Peduoviridae</taxon>
        <taxon>Maltschvirus</taxon>
        <taxon>Maltschvirus maltsch</taxon>
    </lineage>
</organism>
<dbReference type="EMBL" id="LR797503">
    <property type="protein sequence ID" value="CAB4220581.1"/>
    <property type="molecule type" value="Genomic_DNA"/>
</dbReference>
<dbReference type="InterPro" id="IPR011006">
    <property type="entry name" value="CheY-like_superfamily"/>
</dbReference>
<proteinExistence type="predicted"/>
<evidence type="ECO:0000313" key="1">
    <source>
        <dbReference type="EMBL" id="CAB4220581.1"/>
    </source>
</evidence>
<sequence length="272" mass="31933">MEAPLLILDICMPKLYKNIYFKAGETVAALGDAIVMSPILRRFARDCDKLYFPCRPTNYKTIACLLQDCNNIEVFSYSNKEEIEEFLRTKDCFVIEPPDVVISDIYLPGISGPVPIPVYWERQIYEYYDIPISARYHEFQLPNYVEGSDELYDQLTNGVADYCLLHQQTFFHTQGMINLNLQWWRFQHNLGPLKIIEIVPGITDNLLQYTKLIKNAKEIHCVNSSFFCLVDSITNKIDAHLFYHDIRATSMIHLNSKWNNYRWQYIPYSKKI</sequence>